<feature type="region of interest" description="Disordered" evidence="3">
    <location>
        <begin position="136"/>
        <end position="168"/>
    </location>
</feature>
<dbReference type="NCBIfam" id="TIGR00082">
    <property type="entry name" value="rbfA"/>
    <property type="match status" value="1"/>
</dbReference>
<comment type="similarity">
    <text evidence="2">Belongs to the RbfA family.</text>
</comment>
<dbReference type="PANTHER" id="PTHR33515:SF1">
    <property type="entry name" value="RIBOSOME-BINDING FACTOR A, CHLOROPLASTIC-RELATED"/>
    <property type="match status" value="1"/>
</dbReference>
<organism evidence="4 5">
    <name type="scientific">Neorhodopirellula pilleata</name>
    <dbReference type="NCBI Taxonomy" id="2714738"/>
    <lineage>
        <taxon>Bacteria</taxon>
        <taxon>Pseudomonadati</taxon>
        <taxon>Planctomycetota</taxon>
        <taxon>Planctomycetia</taxon>
        <taxon>Pirellulales</taxon>
        <taxon>Pirellulaceae</taxon>
        <taxon>Neorhodopirellula</taxon>
    </lineage>
</organism>
<dbReference type="InterPro" id="IPR023799">
    <property type="entry name" value="RbfA_dom_sf"/>
</dbReference>
<dbReference type="SUPFAM" id="SSF89919">
    <property type="entry name" value="Ribosome-binding factor A, RbfA"/>
    <property type="match status" value="1"/>
</dbReference>
<keyword evidence="2" id="KW-0963">Cytoplasm</keyword>
<comment type="subcellular location">
    <subcellularLocation>
        <location evidence="2">Cytoplasm</location>
    </subcellularLocation>
</comment>
<dbReference type="Proteomes" id="UP000316213">
    <property type="component" value="Unassembled WGS sequence"/>
</dbReference>
<comment type="subunit">
    <text evidence="2">Monomer. Binds 30S ribosomal subunits, but not 50S ribosomal subunits or 70S ribosomes.</text>
</comment>
<keyword evidence="5" id="KW-1185">Reference proteome</keyword>
<dbReference type="EMBL" id="SJPM01000011">
    <property type="protein sequence ID" value="TWT92622.1"/>
    <property type="molecule type" value="Genomic_DNA"/>
</dbReference>
<dbReference type="PANTHER" id="PTHR33515">
    <property type="entry name" value="RIBOSOME-BINDING FACTOR A, CHLOROPLASTIC-RELATED"/>
    <property type="match status" value="1"/>
</dbReference>
<protein>
    <recommendedName>
        <fullName evidence="2">Ribosome-binding factor A</fullName>
    </recommendedName>
</protein>
<reference evidence="4 5" key="1">
    <citation type="submission" date="2019-02" db="EMBL/GenBank/DDBJ databases">
        <title>Deep-cultivation of Planctomycetes and their phenomic and genomic characterization uncovers novel biology.</title>
        <authorList>
            <person name="Wiegand S."/>
            <person name="Jogler M."/>
            <person name="Boedeker C."/>
            <person name="Pinto D."/>
            <person name="Vollmers J."/>
            <person name="Rivas-Marin E."/>
            <person name="Kohn T."/>
            <person name="Peeters S.H."/>
            <person name="Heuer A."/>
            <person name="Rast P."/>
            <person name="Oberbeckmann S."/>
            <person name="Bunk B."/>
            <person name="Jeske O."/>
            <person name="Meyerdierks A."/>
            <person name="Storesund J.E."/>
            <person name="Kallscheuer N."/>
            <person name="Luecker S."/>
            <person name="Lage O.M."/>
            <person name="Pohl T."/>
            <person name="Merkel B.J."/>
            <person name="Hornburger P."/>
            <person name="Mueller R.-W."/>
            <person name="Bruemmer F."/>
            <person name="Labrenz M."/>
            <person name="Spormann A.M."/>
            <person name="Op Den Camp H."/>
            <person name="Overmann J."/>
            <person name="Amann R."/>
            <person name="Jetten M.S.M."/>
            <person name="Mascher T."/>
            <person name="Medema M.H."/>
            <person name="Devos D.P."/>
            <person name="Kaster A.-K."/>
            <person name="Ovreas L."/>
            <person name="Rohde M."/>
            <person name="Galperin M.Y."/>
            <person name="Jogler C."/>
        </authorList>
    </citation>
    <scope>NUCLEOTIDE SEQUENCE [LARGE SCALE GENOMIC DNA]</scope>
    <source>
        <strain evidence="4 5">Pla100</strain>
    </source>
</reference>
<feature type="compositionally biased region" description="Polar residues" evidence="3">
    <location>
        <begin position="158"/>
        <end position="168"/>
    </location>
</feature>
<dbReference type="Pfam" id="PF02033">
    <property type="entry name" value="RBFA"/>
    <property type="match status" value="1"/>
</dbReference>
<evidence type="ECO:0000256" key="3">
    <source>
        <dbReference type="SAM" id="MobiDB-lite"/>
    </source>
</evidence>
<evidence type="ECO:0000313" key="4">
    <source>
        <dbReference type="EMBL" id="TWT92622.1"/>
    </source>
</evidence>
<dbReference type="AlphaFoldDB" id="A0A5C5ZY74"/>
<dbReference type="Gene3D" id="3.30.300.20">
    <property type="match status" value="1"/>
</dbReference>
<evidence type="ECO:0000256" key="1">
    <source>
        <dbReference type="ARBA" id="ARBA00022517"/>
    </source>
</evidence>
<accession>A0A5C5ZY74</accession>
<comment type="caution">
    <text evidence="4">The sequence shown here is derived from an EMBL/GenBank/DDBJ whole genome shotgun (WGS) entry which is preliminary data.</text>
</comment>
<dbReference type="GO" id="GO:0005829">
    <property type="term" value="C:cytosol"/>
    <property type="evidence" value="ECO:0007669"/>
    <property type="project" value="TreeGrafter"/>
</dbReference>
<name>A0A5C5ZY74_9BACT</name>
<dbReference type="GO" id="GO:0030490">
    <property type="term" value="P:maturation of SSU-rRNA"/>
    <property type="evidence" value="ECO:0007669"/>
    <property type="project" value="UniProtKB-UniRule"/>
</dbReference>
<proteinExistence type="inferred from homology"/>
<dbReference type="GO" id="GO:0043024">
    <property type="term" value="F:ribosomal small subunit binding"/>
    <property type="evidence" value="ECO:0007669"/>
    <property type="project" value="TreeGrafter"/>
</dbReference>
<evidence type="ECO:0000256" key="2">
    <source>
        <dbReference type="HAMAP-Rule" id="MF_00003"/>
    </source>
</evidence>
<dbReference type="InterPro" id="IPR000238">
    <property type="entry name" value="RbfA"/>
</dbReference>
<gene>
    <name evidence="2 4" type="primary">rbfA</name>
    <name evidence="4" type="ORF">Pla100_46420</name>
</gene>
<feature type="compositionally biased region" description="Acidic residues" evidence="3">
    <location>
        <begin position="145"/>
        <end position="154"/>
    </location>
</feature>
<sequence>MIQTSDSLLLTLYSSLSTPHSLLLTRNLSRRLLKAAEAIREVVAASILTDLRDPRVENVTVISVEVTPDMREAKVFVSVMGDETQKNLSIRGLQNAAGFLQSKIANRLDTRYTPRLRFEIDRGQENAMAVGEILARIQREKDGEPEPPEPEESPPENAHSNDSESSNN</sequence>
<comment type="function">
    <text evidence="2">One of several proteins that assist in the late maturation steps of the functional core of the 30S ribosomal subunit. Associates with free 30S ribosomal subunits (but not with 30S subunits that are part of 70S ribosomes or polysomes). Required for efficient processing of 16S rRNA. May interact with the 5'-terminal helix region of 16S rRNA.</text>
</comment>
<dbReference type="InterPro" id="IPR015946">
    <property type="entry name" value="KH_dom-like_a/b"/>
</dbReference>
<dbReference type="HAMAP" id="MF_00003">
    <property type="entry name" value="RbfA"/>
    <property type="match status" value="1"/>
</dbReference>
<evidence type="ECO:0000313" key="5">
    <source>
        <dbReference type="Proteomes" id="UP000316213"/>
    </source>
</evidence>
<keyword evidence="1 2" id="KW-0690">Ribosome biogenesis</keyword>